<dbReference type="Proteomes" id="UP000297703">
    <property type="component" value="Unassembled WGS sequence"/>
</dbReference>
<organism evidence="1 2">
    <name type="scientific">Platysternon megacephalum</name>
    <name type="common">big-headed turtle</name>
    <dbReference type="NCBI Taxonomy" id="55544"/>
    <lineage>
        <taxon>Eukaryota</taxon>
        <taxon>Metazoa</taxon>
        <taxon>Chordata</taxon>
        <taxon>Craniata</taxon>
        <taxon>Vertebrata</taxon>
        <taxon>Euteleostomi</taxon>
        <taxon>Archelosauria</taxon>
        <taxon>Testudinata</taxon>
        <taxon>Testudines</taxon>
        <taxon>Cryptodira</taxon>
        <taxon>Durocryptodira</taxon>
        <taxon>Testudinoidea</taxon>
        <taxon>Platysternidae</taxon>
        <taxon>Platysternon</taxon>
    </lineage>
</organism>
<keyword evidence="2" id="KW-1185">Reference proteome</keyword>
<evidence type="ECO:0000313" key="1">
    <source>
        <dbReference type="EMBL" id="TFK11775.1"/>
    </source>
</evidence>
<reference evidence="1 2" key="1">
    <citation type="submission" date="2019-04" db="EMBL/GenBank/DDBJ databases">
        <title>Draft genome of the big-headed turtle Platysternon megacephalum.</title>
        <authorList>
            <person name="Gong S."/>
        </authorList>
    </citation>
    <scope>NUCLEOTIDE SEQUENCE [LARGE SCALE GENOMIC DNA]</scope>
    <source>
        <strain evidence="1">DO16091913</strain>
        <tissue evidence="1">Muscle</tissue>
    </source>
</reference>
<sequence length="122" mass="13690">MDKLVQTHPRGMRESCAVLLFSLPAPTSPKRKVGAKGMLGLSLTLLDNDLEKVGRDLDAAGRRSKTSEVSNTFYQFSYFIKLVQKLHAESPGLIPHSGKLPLKFFPFFLCPWLTSEKLKKLK</sequence>
<comment type="caution">
    <text evidence="1">The sequence shown here is derived from an EMBL/GenBank/DDBJ whole genome shotgun (WGS) entry which is preliminary data.</text>
</comment>
<evidence type="ECO:0000313" key="2">
    <source>
        <dbReference type="Proteomes" id="UP000297703"/>
    </source>
</evidence>
<dbReference type="AlphaFoldDB" id="A0A4D9ERK2"/>
<accession>A0A4D9ERK2</accession>
<proteinExistence type="predicted"/>
<name>A0A4D9ERK2_9SAUR</name>
<protein>
    <submittedName>
        <fullName evidence="1">Thymocyte selection-associated high mobility group box protein TOX</fullName>
    </submittedName>
</protein>
<reference evidence="1 2" key="2">
    <citation type="submission" date="2019-04" db="EMBL/GenBank/DDBJ databases">
        <title>The genome sequence of big-headed turtle.</title>
        <authorList>
            <person name="Gong S."/>
        </authorList>
    </citation>
    <scope>NUCLEOTIDE SEQUENCE [LARGE SCALE GENOMIC DNA]</scope>
    <source>
        <strain evidence="1">DO16091913</strain>
        <tissue evidence="1">Muscle</tissue>
    </source>
</reference>
<gene>
    <name evidence="1" type="ORF">DR999_PMT04956</name>
</gene>
<dbReference type="EMBL" id="QXTE01000028">
    <property type="protein sequence ID" value="TFK11775.1"/>
    <property type="molecule type" value="Genomic_DNA"/>
</dbReference>